<dbReference type="Pfam" id="PF11339">
    <property type="entry name" value="DUF3141"/>
    <property type="match status" value="1"/>
</dbReference>
<comment type="caution">
    <text evidence="1">The sequence shown here is derived from an EMBL/GenBank/DDBJ whole genome shotgun (WGS) entry which is preliminary data.</text>
</comment>
<dbReference type="Gene3D" id="3.40.50.1820">
    <property type="entry name" value="alpha/beta hydrolase"/>
    <property type="match status" value="1"/>
</dbReference>
<gene>
    <name evidence="1" type="ORF">E4L98_04850</name>
</gene>
<dbReference type="SUPFAM" id="SSF53474">
    <property type="entry name" value="alpha/beta-Hydrolases"/>
    <property type="match status" value="1"/>
</dbReference>
<dbReference type="Proteomes" id="UP000297729">
    <property type="component" value="Unassembled WGS sequence"/>
</dbReference>
<dbReference type="RefSeq" id="WP_135200442.1">
    <property type="nucleotide sequence ID" value="NZ_SPVG01000042.1"/>
</dbReference>
<proteinExistence type="predicted"/>
<dbReference type="PANTHER" id="PTHR36837">
    <property type="entry name" value="POLY(3-HYDROXYALKANOATE) POLYMERASE SUBUNIT PHAC"/>
    <property type="match status" value="1"/>
</dbReference>
<dbReference type="OrthoDB" id="7231451at2"/>
<dbReference type="InterPro" id="IPR024501">
    <property type="entry name" value="DUF3141"/>
</dbReference>
<protein>
    <submittedName>
        <fullName evidence="1">DUF3141 domain-containing protein</fullName>
    </submittedName>
</protein>
<evidence type="ECO:0000313" key="1">
    <source>
        <dbReference type="EMBL" id="TFW29076.1"/>
    </source>
</evidence>
<sequence>MSDNKSFPWLNWPGYPFNLAQQATDYWIDAAQRSVLFLDVLRQRGDERNHRAEQTAPHVLSFDFEVVMDGRHLDHPVNYGLLKIRQPDGIEPDATKRPFIVFDPRAGHGPGIGGMKHDSEIGVVLKAGHPCYFVGFLPHPVPGQTIEDVCRAEARFIARVAELHPHADGKPALIGNCQAGWQIMMTSALNPDLVGPLVLAGAPLSYWAGVRGKNPLRYLGGILGGTWMTALAGDLGNGIFDGAQLVANFEKMNPANTFWSKNYNVYSKIDTEAPRFLDFEKWWGNPVLLNAGEMQYIADSLFVGNRLSDAALLDSEGHRIDLRNIKSPIVVFCSWGDDITPPQQALGWVLDLYEDDEALVEGGQTIIYSLHQSIGHLGIFVSASVANKEHEEFTAAMDMIDIMPPGLYEAVFLDKDEEMLQAEIAAGDLAAGDYVMRFERRNLDALRALGGNDVEDERRFATVARLSEINKGLYKTFASPIVKSMVTEASAERLREAHPLRMRYTMFSSKNPLLNTIPAWAEKVRAQRRPVGKDNLFLQMQEAVSKQIVAVLDRYQEVRDQATENIFLGVYGSPVLQALVGLNNDGGRPRRIGRDIAREAAINAHRAAMALQTAEGGVTEGIIRALLYIFRSPEMSAADERAFAAMRQLRLRTSDDKELNVTALKKILREQYLMLQVDEAAALRDLPLLLPEDAAARGTALDIVRQVAGASGTLTGEAATRLERIATIFTTQAPKLAVVRKKKGGAPSAAA</sequence>
<organism evidence="1 2">
    <name type="scientific">Duganella callida</name>
    <dbReference type="NCBI Taxonomy" id="2561932"/>
    <lineage>
        <taxon>Bacteria</taxon>
        <taxon>Pseudomonadati</taxon>
        <taxon>Pseudomonadota</taxon>
        <taxon>Betaproteobacteria</taxon>
        <taxon>Burkholderiales</taxon>
        <taxon>Oxalobacteraceae</taxon>
        <taxon>Telluria group</taxon>
        <taxon>Duganella</taxon>
    </lineage>
</organism>
<accession>A0A4Y9SWG9</accession>
<reference evidence="1 2" key="1">
    <citation type="submission" date="2019-03" db="EMBL/GenBank/DDBJ databases">
        <title>Draft Genome Sequence of Duganella callidus sp. nov., a Novel Duganella Species Isolated from Cultivated Soil.</title>
        <authorList>
            <person name="Raths R."/>
            <person name="Peta V."/>
            <person name="Bucking H."/>
        </authorList>
    </citation>
    <scope>NUCLEOTIDE SEQUENCE [LARGE SCALE GENOMIC DNA]</scope>
    <source>
        <strain evidence="1 2">DN04</strain>
    </source>
</reference>
<keyword evidence="2" id="KW-1185">Reference proteome</keyword>
<dbReference type="EMBL" id="SPVG01000042">
    <property type="protein sequence ID" value="TFW29076.1"/>
    <property type="molecule type" value="Genomic_DNA"/>
</dbReference>
<dbReference type="PANTHER" id="PTHR36837:SF2">
    <property type="entry name" value="POLY(3-HYDROXYALKANOATE) POLYMERASE SUBUNIT PHAC"/>
    <property type="match status" value="1"/>
</dbReference>
<dbReference type="AlphaFoldDB" id="A0A4Y9SWG9"/>
<evidence type="ECO:0000313" key="2">
    <source>
        <dbReference type="Proteomes" id="UP000297729"/>
    </source>
</evidence>
<name>A0A4Y9SWG9_9BURK</name>
<dbReference type="InterPro" id="IPR029058">
    <property type="entry name" value="AB_hydrolase_fold"/>
</dbReference>
<dbReference type="InterPro" id="IPR051321">
    <property type="entry name" value="PHA/PHB_synthase"/>
</dbReference>